<proteinExistence type="predicted"/>
<dbReference type="AlphaFoldDB" id="A0A520MWZ2"/>
<evidence type="ECO:0000256" key="1">
    <source>
        <dbReference type="ARBA" id="ARBA00004370"/>
    </source>
</evidence>
<dbReference type="EMBL" id="SHBE01000011">
    <property type="protein sequence ID" value="RZO25752.1"/>
    <property type="molecule type" value="Genomic_DNA"/>
</dbReference>
<comment type="caution">
    <text evidence="7">The sequence shown here is derived from an EMBL/GenBank/DDBJ whole genome shotgun (WGS) entry which is preliminary data.</text>
</comment>
<dbReference type="InterPro" id="IPR025423">
    <property type="entry name" value="TMEM205-like"/>
</dbReference>
<evidence type="ECO:0000256" key="4">
    <source>
        <dbReference type="ARBA" id="ARBA00023136"/>
    </source>
</evidence>
<name>A0A520MWZ2_9GAMM</name>
<evidence type="ECO:0000259" key="6">
    <source>
        <dbReference type="Pfam" id="PF13664"/>
    </source>
</evidence>
<dbReference type="Proteomes" id="UP000315825">
    <property type="component" value="Unassembled WGS sequence"/>
</dbReference>
<reference evidence="7 8" key="1">
    <citation type="submission" date="2019-02" db="EMBL/GenBank/DDBJ databases">
        <title>Prokaryotic population dynamics and viral predation in marine succession experiment using metagenomics: the confinement effect.</title>
        <authorList>
            <person name="Haro-Moreno J.M."/>
            <person name="Rodriguez-Valera F."/>
            <person name="Lopez-Perez M."/>
        </authorList>
    </citation>
    <scope>NUCLEOTIDE SEQUENCE [LARGE SCALE GENOMIC DNA]</scope>
    <source>
        <strain evidence="7">MED-G159</strain>
    </source>
</reference>
<feature type="domain" description="TMEM205-like" evidence="6">
    <location>
        <begin position="11"/>
        <end position="100"/>
    </location>
</feature>
<evidence type="ECO:0000313" key="8">
    <source>
        <dbReference type="Proteomes" id="UP000315825"/>
    </source>
</evidence>
<comment type="subcellular location">
    <subcellularLocation>
        <location evidence="1">Membrane</location>
    </subcellularLocation>
</comment>
<protein>
    <submittedName>
        <fullName evidence="7">DUF4149 domain-containing protein</fullName>
    </submittedName>
</protein>
<organism evidence="7 8">
    <name type="scientific">SAR86 cluster bacterium</name>
    <dbReference type="NCBI Taxonomy" id="2030880"/>
    <lineage>
        <taxon>Bacteria</taxon>
        <taxon>Pseudomonadati</taxon>
        <taxon>Pseudomonadota</taxon>
        <taxon>Gammaproteobacteria</taxon>
        <taxon>SAR86 cluster</taxon>
    </lineage>
</organism>
<evidence type="ECO:0000256" key="2">
    <source>
        <dbReference type="ARBA" id="ARBA00022692"/>
    </source>
</evidence>
<feature type="transmembrane region" description="Helical" evidence="5">
    <location>
        <begin position="44"/>
        <end position="62"/>
    </location>
</feature>
<feature type="transmembrane region" description="Helical" evidence="5">
    <location>
        <begin position="109"/>
        <end position="129"/>
    </location>
</feature>
<gene>
    <name evidence="7" type="ORF">EVA92_04650</name>
</gene>
<keyword evidence="3 5" id="KW-1133">Transmembrane helix</keyword>
<dbReference type="GO" id="GO:0016020">
    <property type="term" value="C:membrane"/>
    <property type="evidence" value="ECO:0007669"/>
    <property type="project" value="UniProtKB-SubCell"/>
</dbReference>
<dbReference type="Pfam" id="PF13664">
    <property type="entry name" value="DUF4149"/>
    <property type="match status" value="1"/>
</dbReference>
<accession>A0A520MWZ2</accession>
<keyword evidence="4 5" id="KW-0472">Membrane</keyword>
<feature type="transmembrane region" description="Helical" evidence="5">
    <location>
        <begin position="68"/>
        <end position="89"/>
    </location>
</feature>
<evidence type="ECO:0000256" key="3">
    <source>
        <dbReference type="ARBA" id="ARBA00022989"/>
    </source>
</evidence>
<sequence>MVEIVPIFISGLITGMIIFQTSVVAPSVFKTLPEEGAGPFLRSIFPKLFLIILVLGVVQSVISVIQASIILTAIGFVTFISMLIAYLIVPATNKARDENNEKAFKRLHLTSVILTVVVLLMNLLFIFMVKAL</sequence>
<feature type="transmembrane region" description="Helical" evidence="5">
    <location>
        <begin position="6"/>
        <end position="32"/>
    </location>
</feature>
<keyword evidence="2 5" id="KW-0812">Transmembrane</keyword>
<evidence type="ECO:0000256" key="5">
    <source>
        <dbReference type="SAM" id="Phobius"/>
    </source>
</evidence>
<evidence type="ECO:0000313" key="7">
    <source>
        <dbReference type="EMBL" id="RZO25752.1"/>
    </source>
</evidence>